<evidence type="ECO:0000256" key="7">
    <source>
        <dbReference type="SAM" id="MobiDB-lite"/>
    </source>
</evidence>
<keyword evidence="10" id="KW-1185">Reference proteome</keyword>
<protein>
    <recommendedName>
        <fullName evidence="6">Transporter</fullName>
    </recommendedName>
</protein>
<dbReference type="InterPro" id="IPR037272">
    <property type="entry name" value="SNS_sf"/>
</dbReference>
<evidence type="ECO:0000256" key="4">
    <source>
        <dbReference type="ARBA" id="ARBA00022989"/>
    </source>
</evidence>
<feature type="transmembrane region" description="Helical" evidence="8">
    <location>
        <begin position="85"/>
        <end position="107"/>
    </location>
</feature>
<dbReference type="PROSITE" id="PS50267">
    <property type="entry name" value="NA_NEUROTRAN_SYMP_3"/>
    <property type="match status" value="1"/>
</dbReference>
<gene>
    <name evidence="9" type="ORF">PCOR1329_LOCUS32533</name>
</gene>
<name>A0ABN9STX1_9DINO</name>
<evidence type="ECO:0000256" key="8">
    <source>
        <dbReference type="SAM" id="Phobius"/>
    </source>
</evidence>
<keyword evidence="6" id="KW-0769">Symport</keyword>
<comment type="subcellular location">
    <subcellularLocation>
        <location evidence="1">Membrane</location>
        <topology evidence="1">Multi-pass membrane protein</topology>
    </subcellularLocation>
</comment>
<keyword evidence="3 6" id="KW-0812">Transmembrane</keyword>
<evidence type="ECO:0000256" key="6">
    <source>
        <dbReference type="RuleBase" id="RU003732"/>
    </source>
</evidence>
<evidence type="ECO:0000256" key="2">
    <source>
        <dbReference type="ARBA" id="ARBA00022448"/>
    </source>
</evidence>
<organism evidence="9 10">
    <name type="scientific">Prorocentrum cordatum</name>
    <dbReference type="NCBI Taxonomy" id="2364126"/>
    <lineage>
        <taxon>Eukaryota</taxon>
        <taxon>Sar</taxon>
        <taxon>Alveolata</taxon>
        <taxon>Dinophyceae</taxon>
        <taxon>Prorocentrales</taxon>
        <taxon>Prorocentraceae</taxon>
        <taxon>Prorocentrum</taxon>
    </lineage>
</organism>
<keyword evidence="2 6" id="KW-0813">Transport</keyword>
<evidence type="ECO:0000256" key="3">
    <source>
        <dbReference type="ARBA" id="ARBA00022692"/>
    </source>
</evidence>
<dbReference type="PRINTS" id="PR00176">
    <property type="entry name" value="NANEUSMPORT"/>
</dbReference>
<sequence length="213" mass="23269">MPRAGGAELPEGPRPPAMAVGEVPEDPPPPPLGGALPPLSGGTSFGAEFADATRWKSRQQYVLVLMGYCIGVGNLWRFPYLCGKYGGGAFVIAYLIMLLAVAGPLFFYESVLGQKFQRGPAETFRKMAPRWVGVSYIPVVMTLFFLPYYQLIVAYALHYFLASFQSPLPWVDKLTPESSIWTMWSSTGSRTSGLPAAERSTGPCCSRSLWCGR</sequence>
<feature type="transmembrane region" description="Helical" evidence="8">
    <location>
        <begin position="61"/>
        <end position="79"/>
    </location>
</feature>
<evidence type="ECO:0000256" key="1">
    <source>
        <dbReference type="ARBA" id="ARBA00004141"/>
    </source>
</evidence>
<evidence type="ECO:0000313" key="9">
    <source>
        <dbReference type="EMBL" id="CAK0835846.1"/>
    </source>
</evidence>
<evidence type="ECO:0000256" key="5">
    <source>
        <dbReference type="ARBA" id="ARBA00023136"/>
    </source>
</evidence>
<feature type="transmembrane region" description="Helical" evidence="8">
    <location>
        <begin position="128"/>
        <end position="146"/>
    </location>
</feature>
<reference evidence="9" key="1">
    <citation type="submission" date="2023-10" db="EMBL/GenBank/DDBJ databases">
        <authorList>
            <person name="Chen Y."/>
            <person name="Shah S."/>
            <person name="Dougan E. K."/>
            <person name="Thang M."/>
            <person name="Chan C."/>
        </authorList>
    </citation>
    <scope>NUCLEOTIDE SEQUENCE [LARGE SCALE GENOMIC DNA]</scope>
</reference>
<accession>A0ABN9STX1</accession>
<dbReference type="PANTHER" id="PTHR11616">
    <property type="entry name" value="SODIUM/CHLORIDE DEPENDENT TRANSPORTER"/>
    <property type="match status" value="1"/>
</dbReference>
<dbReference type="EMBL" id="CAUYUJ010013236">
    <property type="protein sequence ID" value="CAK0835846.1"/>
    <property type="molecule type" value="Genomic_DNA"/>
</dbReference>
<dbReference type="PANTHER" id="PTHR11616:SF240">
    <property type="entry name" value="BLOATED TUBULES, ISOFORM B-RELATED"/>
    <property type="match status" value="1"/>
</dbReference>
<proteinExistence type="inferred from homology"/>
<dbReference type="SUPFAM" id="SSF161070">
    <property type="entry name" value="SNF-like"/>
    <property type="match status" value="1"/>
</dbReference>
<dbReference type="PROSITE" id="PS00610">
    <property type="entry name" value="NA_NEUROTRAN_SYMP_1"/>
    <property type="match status" value="1"/>
</dbReference>
<feature type="region of interest" description="Disordered" evidence="7">
    <location>
        <begin position="1"/>
        <end position="37"/>
    </location>
</feature>
<evidence type="ECO:0000313" key="10">
    <source>
        <dbReference type="Proteomes" id="UP001189429"/>
    </source>
</evidence>
<dbReference type="Pfam" id="PF00209">
    <property type="entry name" value="SNF"/>
    <property type="match status" value="1"/>
</dbReference>
<keyword evidence="4 8" id="KW-1133">Transmembrane helix</keyword>
<keyword evidence="5 8" id="KW-0472">Membrane</keyword>
<dbReference type="Proteomes" id="UP001189429">
    <property type="component" value="Unassembled WGS sequence"/>
</dbReference>
<comment type="similarity">
    <text evidence="6">Belongs to the sodium:neurotransmitter symporter (SNF) (TC 2.A.22) family.</text>
</comment>
<dbReference type="InterPro" id="IPR000175">
    <property type="entry name" value="Na/ntran_symport"/>
</dbReference>
<comment type="caution">
    <text evidence="9">The sequence shown here is derived from an EMBL/GenBank/DDBJ whole genome shotgun (WGS) entry which is preliminary data.</text>
</comment>